<evidence type="ECO:0000313" key="3">
    <source>
        <dbReference type="Proteomes" id="UP001165082"/>
    </source>
</evidence>
<proteinExistence type="predicted"/>
<keyword evidence="3" id="KW-1185">Reference proteome</keyword>
<dbReference type="AlphaFoldDB" id="A0A9W6ZNZ8"/>
<feature type="region of interest" description="Disordered" evidence="1">
    <location>
        <begin position="68"/>
        <end position="100"/>
    </location>
</feature>
<sequence length="170" mass="18106">VQQKEGATGVCKAVPKPEGGTEGGKPPPASTAAAKETSLEGLRCEKCGEGGKIFKSLEALETHVRQKHEGAYKTEEMRPHWMQGGGGKRQRVGEPPPAGSEGRCEVCGLVYGPGLTEAQHGVEFALKKNGEEGGEAVEPHECGRCGKRFREIRSCRQHENDCKAKGGVVN</sequence>
<evidence type="ECO:0008006" key="4">
    <source>
        <dbReference type="Google" id="ProtNLM"/>
    </source>
</evidence>
<evidence type="ECO:0000313" key="2">
    <source>
        <dbReference type="EMBL" id="GMH55726.1"/>
    </source>
</evidence>
<feature type="non-terminal residue" evidence="2">
    <location>
        <position position="1"/>
    </location>
</feature>
<dbReference type="OrthoDB" id="9439903at2759"/>
<comment type="caution">
    <text evidence="2">The sequence shown here is derived from an EMBL/GenBank/DDBJ whole genome shotgun (WGS) entry which is preliminary data.</text>
</comment>
<accession>A0A9W6ZNZ8</accession>
<dbReference type="Proteomes" id="UP001165082">
    <property type="component" value="Unassembled WGS sequence"/>
</dbReference>
<gene>
    <name evidence="2" type="ORF">TrRE_jg9629</name>
</gene>
<feature type="compositionally biased region" description="Basic and acidic residues" evidence="1">
    <location>
        <begin position="68"/>
        <end position="79"/>
    </location>
</feature>
<reference evidence="2" key="1">
    <citation type="submission" date="2022-07" db="EMBL/GenBank/DDBJ databases">
        <title>Genome analysis of Parmales, a sister group of diatoms, reveals the evolutionary specialization of diatoms from phago-mixotrophs to photoautotrophs.</title>
        <authorList>
            <person name="Ban H."/>
            <person name="Sato S."/>
            <person name="Yoshikawa S."/>
            <person name="Kazumasa Y."/>
            <person name="Nakamura Y."/>
            <person name="Ichinomiya M."/>
            <person name="Saitoh K."/>
            <person name="Sato N."/>
            <person name="Blanc-Mathieu R."/>
            <person name="Endo H."/>
            <person name="Kuwata A."/>
            <person name="Ogata H."/>
        </authorList>
    </citation>
    <scope>NUCLEOTIDE SEQUENCE</scope>
</reference>
<dbReference type="EMBL" id="BRXZ01003490">
    <property type="protein sequence ID" value="GMH55726.1"/>
    <property type="molecule type" value="Genomic_DNA"/>
</dbReference>
<evidence type="ECO:0000256" key="1">
    <source>
        <dbReference type="SAM" id="MobiDB-lite"/>
    </source>
</evidence>
<name>A0A9W6ZNZ8_9STRA</name>
<protein>
    <recommendedName>
        <fullName evidence="4">C2H2-type domain-containing protein</fullName>
    </recommendedName>
</protein>
<organism evidence="2 3">
    <name type="scientific">Triparma retinervis</name>
    <dbReference type="NCBI Taxonomy" id="2557542"/>
    <lineage>
        <taxon>Eukaryota</taxon>
        <taxon>Sar</taxon>
        <taxon>Stramenopiles</taxon>
        <taxon>Ochrophyta</taxon>
        <taxon>Bolidophyceae</taxon>
        <taxon>Parmales</taxon>
        <taxon>Triparmaceae</taxon>
        <taxon>Triparma</taxon>
    </lineage>
</organism>
<feature type="region of interest" description="Disordered" evidence="1">
    <location>
        <begin position="1"/>
        <end position="38"/>
    </location>
</feature>